<keyword evidence="2" id="KW-1185">Reference proteome</keyword>
<accession>A0A7W8A2A8</accession>
<organism evidence="1 2">
    <name type="scientific">Nonomuraea endophytica</name>
    <dbReference type="NCBI Taxonomy" id="714136"/>
    <lineage>
        <taxon>Bacteria</taxon>
        <taxon>Bacillati</taxon>
        <taxon>Actinomycetota</taxon>
        <taxon>Actinomycetes</taxon>
        <taxon>Streptosporangiales</taxon>
        <taxon>Streptosporangiaceae</taxon>
        <taxon>Nonomuraea</taxon>
    </lineage>
</organism>
<protein>
    <submittedName>
        <fullName evidence="1">Uncharacterized protein</fullName>
    </submittedName>
</protein>
<dbReference type="Proteomes" id="UP000568380">
    <property type="component" value="Unassembled WGS sequence"/>
</dbReference>
<sequence length="164" mass="17813">MRVQRAATATATIAAVLLGASDCHQTTSQPPPDVVDEMRAVGKVVASTTTEWFWESYTDIDQVVVVDVGPLNPDDAVATAIRTLRQRGWLPIEDVPNTPLLLESRSWAETRIWVEPLVSYEVPHSEGFNDQLDASNARLFGRLHAQGGAGAFVVLTAKSSWLSG</sequence>
<evidence type="ECO:0000313" key="1">
    <source>
        <dbReference type="EMBL" id="MBB5078210.1"/>
    </source>
</evidence>
<reference evidence="1 2" key="1">
    <citation type="submission" date="2020-08" db="EMBL/GenBank/DDBJ databases">
        <title>Genomic Encyclopedia of Type Strains, Phase IV (KMG-IV): sequencing the most valuable type-strain genomes for metagenomic binning, comparative biology and taxonomic classification.</title>
        <authorList>
            <person name="Goeker M."/>
        </authorList>
    </citation>
    <scope>NUCLEOTIDE SEQUENCE [LARGE SCALE GENOMIC DNA]</scope>
    <source>
        <strain evidence="1 2">DSM 45385</strain>
    </source>
</reference>
<dbReference type="RefSeq" id="WP_184962697.1">
    <property type="nucleotide sequence ID" value="NZ_JACHIN010000004.1"/>
</dbReference>
<dbReference type="EMBL" id="JACHIN010000004">
    <property type="protein sequence ID" value="MBB5078210.1"/>
    <property type="molecule type" value="Genomic_DNA"/>
</dbReference>
<evidence type="ECO:0000313" key="2">
    <source>
        <dbReference type="Proteomes" id="UP000568380"/>
    </source>
</evidence>
<proteinExistence type="predicted"/>
<gene>
    <name evidence="1" type="ORF">HNR40_003685</name>
</gene>
<dbReference type="AlphaFoldDB" id="A0A7W8A2A8"/>
<name>A0A7W8A2A8_9ACTN</name>
<comment type="caution">
    <text evidence="1">The sequence shown here is derived from an EMBL/GenBank/DDBJ whole genome shotgun (WGS) entry which is preliminary data.</text>
</comment>